<evidence type="ECO:0000313" key="3">
    <source>
        <dbReference type="EMBL" id="TQR88625.1"/>
    </source>
</evidence>
<dbReference type="AlphaFoldDB" id="A0A544W8S7"/>
<dbReference type="InterPro" id="IPR025637">
    <property type="entry name" value="DUF4333"/>
</dbReference>
<accession>A0A544W8S7</accession>
<keyword evidence="1" id="KW-0732">Signal</keyword>
<evidence type="ECO:0000259" key="2">
    <source>
        <dbReference type="Pfam" id="PF14230"/>
    </source>
</evidence>
<dbReference type="EMBL" id="VIFX01000001">
    <property type="protein sequence ID" value="TQR88625.1"/>
    <property type="molecule type" value="Genomic_DNA"/>
</dbReference>
<sequence length="176" mass="18245">MHAMRFTVTAAALVLTGGIACGCAGVTGPDVTPTVAKEALQRDVSDKLTAAGDRPETVVCESDLIGEVGRTERCDVVVDEANSFQPIVTVTGTDSGAIQYDLTPALSQEQLERAVARLVAEKSSERIGSVACEGGLRGEVGASAGCDVVAGKTQARRVVEVTEVSGLTMTFTLRMN</sequence>
<gene>
    <name evidence="3" type="ORF">D8S82_01050</name>
</gene>
<organism evidence="3 4">
    <name type="scientific">Mycolicibacterium hodleri</name>
    <dbReference type="NCBI Taxonomy" id="49897"/>
    <lineage>
        <taxon>Bacteria</taxon>
        <taxon>Bacillati</taxon>
        <taxon>Actinomycetota</taxon>
        <taxon>Actinomycetes</taxon>
        <taxon>Mycobacteriales</taxon>
        <taxon>Mycobacteriaceae</taxon>
        <taxon>Mycolicibacterium</taxon>
    </lineage>
</organism>
<dbReference type="Proteomes" id="UP000315759">
    <property type="component" value="Unassembled WGS sequence"/>
</dbReference>
<feature type="chain" id="PRO_5038334462" evidence="1">
    <location>
        <begin position="25"/>
        <end position="176"/>
    </location>
</feature>
<dbReference type="PROSITE" id="PS51257">
    <property type="entry name" value="PROKAR_LIPOPROTEIN"/>
    <property type="match status" value="1"/>
</dbReference>
<keyword evidence="4" id="KW-1185">Reference proteome</keyword>
<comment type="caution">
    <text evidence="3">The sequence shown here is derived from an EMBL/GenBank/DDBJ whole genome shotgun (WGS) entry which is preliminary data.</text>
</comment>
<protein>
    <submittedName>
        <fullName evidence="3">DUF4333 domain-containing protein</fullName>
    </submittedName>
</protein>
<proteinExistence type="predicted"/>
<evidence type="ECO:0000256" key="1">
    <source>
        <dbReference type="SAM" id="SignalP"/>
    </source>
</evidence>
<feature type="signal peptide" evidence="1">
    <location>
        <begin position="1"/>
        <end position="24"/>
    </location>
</feature>
<feature type="domain" description="DUF4333" evidence="2">
    <location>
        <begin position="21"/>
        <end position="94"/>
    </location>
</feature>
<name>A0A544W8S7_9MYCO</name>
<feature type="domain" description="DUF4333" evidence="2">
    <location>
        <begin position="103"/>
        <end position="166"/>
    </location>
</feature>
<evidence type="ECO:0000313" key="4">
    <source>
        <dbReference type="Proteomes" id="UP000315759"/>
    </source>
</evidence>
<dbReference type="Pfam" id="PF14230">
    <property type="entry name" value="DUF4333"/>
    <property type="match status" value="2"/>
</dbReference>
<reference evidence="3 4" key="1">
    <citation type="submission" date="2018-10" db="EMBL/GenBank/DDBJ databases">
        <title>Draft genome of Mycobacterium hodleri strain B.</title>
        <authorList>
            <person name="Amande T.J."/>
            <person name="Mcgenity T.J."/>
        </authorList>
    </citation>
    <scope>NUCLEOTIDE SEQUENCE [LARGE SCALE GENOMIC DNA]</scope>
    <source>
        <strain evidence="3 4">B</strain>
    </source>
</reference>